<accession>A0A4Y8IGN8</accession>
<organism evidence="1 2">
    <name type="scientific">Filobacillus milosensis</name>
    <dbReference type="NCBI Taxonomy" id="94137"/>
    <lineage>
        <taxon>Bacteria</taxon>
        <taxon>Bacillati</taxon>
        <taxon>Bacillota</taxon>
        <taxon>Bacilli</taxon>
        <taxon>Bacillales</taxon>
        <taxon>Bacillaceae</taxon>
        <taxon>Filobacillus</taxon>
    </lineage>
</organism>
<dbReference type="EMBL" id="SOPW01000017">
    <property type="protein sequence ID" value="TFB14284.1"/>
    <property type="molecule type" value="Genomic_DNA"/>
</dbReference>
<name>A0A4Y8IGN8_9BACI</name>
<reference evidence="1 2" key="1">
    <citation type="submission" date="2019-03" db="EMBL/GenBank/DDBJ databases">
        <authorList>
            <person name="He R.-H."/>
        </authorList>
    </citation>
    <scope>NUCLEOTIDE SEQUENCE [LARGE SCALE GENOMIC DNA]</scope>
    <source>
        <strain evidence="2">SH 714</strain>
    </source>
</reference>
<evidence type="ECO:0000313" key="1">
    <source>
        <dbReference type="EMBL" id="TFB14284.1"/>
    </source>
</evidence>
<keyword evidence="2" id="KW-1185">Reference proteome</keyword>
<dbReference type="InterPro" id="IPR019593">
    <property type="entry name" value="Spore_coat_protein_Z/Y"/>
</dbReference>
<dbReference type="AlphaFoldDB" id="A0A4Y8IGN8"/>
<dbReference type="OrthoDB" id="1655185at2"/>
<evidence type="ECO:0008006" key="3">
    <source>
        <dbReference type="Google" id="ProtNLM"/>
    </source>
</evidence>
<protein>
    <recommendedName>
        <fullName evidence="3">Spore coat protein</fullName>
    </recommendedName>
</protein>
<dbReference type="Proteomes" id="UP000297975">
    <property type="component" value="Unassembled WGS sequence"/>
</dbReference>
<proteinExistence type="predicted"/>
<comment type="caution">
    <text evidence="1">The sequence shown here is derived from an EMBL/GenBank/DDBJ whole genome shotgun (WGS) entry which is preliminary data.</text>
</comment>
<sequence>MLSIRDVNLRGMKSMLYEDDQKEGHSEKDKKHHDIKCNCTTCVCEVLEDILEQQRKNEELCDSIKSLKPSRNHHETIPFMLQTPYGHPFFTFGKIGTDKCFVTVFFRVVKVDCKKNCALLELLKPDKSIIDCETDCVEIDKICEVEILFRTGECIFIDLSCYSAVNIISPELVKKKHKHK</sequence>
<gene>
    <name evidence="1" type="ORF">E3U55_13980</name>
</gene>
<dbReference type="Pfam" id="PF10612">
    <property type="entry name" value="Spore-coat_CotZ"/>
    <property type="match status" value="1"/>
</dbReference>
<evidence type="ECO:0000313" key="2">
    <source>
        <dbReference type="Proteomes" id="UP000297975"/>
    </source>
</evidence>